<gene>
    <name evidence="7" type="ORF">J2X07_001372</name>
</gene>
<dbReference type="Gene3D" id="3.10.310.40">
    <property type="match status" value="1"/>
</dbReference>
<dbReference type="Pfam" id="PF01411">
    <property type="entry name" value="tRNA-synt_2c"/>
    <property type="match status" value="1"/>
</dbReference>
<reference evidence="7 8" key="1">
    <citation type="submission" date="2023-07" db="EMBL/GenBank/DDBJ databases">
        <title>Sorghum-associated microbial communities from plants grown in Nebraska, USA.</title>
        <authorList>
            <person name="Schachtman D."/>
        </authorList>
    </citation>
    <scope>NUCLEOTIDE SEQUENCE [LARGE SCALE GENOMIC DNA]</scope>
    <source>
        <strain evidence="7 8">BE211</strain>
    </source>
</reference>
<proteinExistence type="predicted"/>
<dbReference type="InterPro" id="IPR018163">
    <property type="entry name" value="Thr/Ala-tRNA-synth_IIc_edit"/>
</dbReference>
<keyword evidence="4" id="KW-0862">Zinc</keyword>
<dbReference type="InterPro" id="IPR051335">
    <property type="entry name" value="Alanyl-tRNA_Editing_Enzymes"/>
</dbReference>
<keyword evidence="7" id="KW-0436">Ligase</keyword>
<evidence type="ECO:0000256" key="4">
    <source>
        <dbReference type="ARBA" id="ARBA00022833"/>
    </source>
</evidence>
<comment type="caution">
    <text evidence="7">The sequence shown here is derived from an EMBL/GenBank/DDBJ whole genome shotgun (WGS) entry which is preliminary data.</text>
</comment>
<dbReference type="Proteomes" id="UP001258181">
    <property type="component" value="Unassembled WGS sequence"/>
</dbReference>
<evidence type="ECO:0000256" key="2">
    <source>
        <dbReference type="ARBA" id="ARBA00004496"/>
    </source>
</evidence>
<feature type="domain" description="Alanyl-transfer RNA synthetases family profile" evidence="6">
    <location>
        <begin position="1"/>
        <end position="235"/>
    </location>
</feature>
<comment type="cofactor">
    <cofactor evidence="1">
        <name>Zn(2+)</name>
        <dbReference type="ChEBI" id="CHEBI:29105"/>
    </cofactor>
</comment>
<dbReference type="EC" id="6.1.1.7" evidence="7"/>
<dbReference type="SMART" id="SM00863">
    <property type="entry name" value="tRNA_SAD"/>
    <property type="match status" value="1"/>
</dbReference>
<sequence>MTQKLYYSSPYTTEWETKIKRTFEQDNDNFIILEETAFYPTGGGQPFDTGSINGIEVVDVFTENGEVIHKVTNLPDVSNVNCKINWDRRFDHMQHHSGQHLLSAVCYSLFDALTVSFHLGSEYVTIDVNTSELNQHQLNQIEKEVNKQIYKNRPIHTYFVSNEELVKLPLLKMPKVTENIRIVEIEGIEHNACGGTHVLRTGEIGIIKLYKTEKQRGNTRIFFKCGTRVLQGINESQQILSNLSAKFNTGRDDILNRLEKWEEDHKQLETEISVLKEQLNQYQTKELLDKADHEFLAHVFEVKNFNDMKELAIKAASENNLFVLFLSLSENKVILAQNGTYPTSCGQFLKQHLAEFNGKGGGNDKTAQAAFAAREDAEKFYHFAIQKIAGN</sequence>
<dbReference type="SUPFAM" id="SSF50447">
    <property type="entry name" value="Translation proteins"/>
    <property type="match status" value="1"/>
</dbReference>
<evidence type="ECO:0000256" key="5">
    <source>
        <dbReference type="SAM" id="Coils"/>
    </source>
</evidence>
<keyword evidence="3" id="KW-0479">Metal-binding</keyword>
<dbReference type="PANTHER" id="PTHR43462">
    <property type="entry name" value="ALANYL-TRNA EDITING PROTEIN"/>
    <property type="match status" value="1"/>
</dbReference>
<dbReference type="InterPro" id="IPR012947">
    <property type="entry name" value="tRNA_SAD"/>
</dbReference>
<dbReference type="EMBL" id="JAVDWA010000002">
    <property type="protein sequence ID" value="MDR7072395.1"/>
    <property type="molecule type" value="Genomic_DNA"/>
</dbReference>
<evidence type="ECO:0000256" key="3">
    <source>
        <dbReference type="ARBA" id="ARBA00022723"/>
    </source>
</evidence>
<keyword evidence="8" id="KW-1185">Reference proteome</keyword>
<dbReference type="InterPro" id="IPR018165">
    <property type="entry name" value="Ala-tRNA-synth_IIc_core"/>
</dbReference>
<dbReference type="RefSeq" id="WP_310257698.1">
    <property type="nucleotide sequence ID" value="NZ_JAVDWA010000002.1"/>
</dbReference>
<comment type="subcellular location">
    <subcellularLocation>
        <location evidence="2">Cytoplasm</location>
    </subcellularLocation>
</comment>
<dbReference type="Pfam" id="PF07973">
    <property type="entry name" value="tRNA_SAD"/>
    <property type="match status" value="1"/>
</dbReference>
<feature type="coiled-coil region" evidence="5">
    <location>
        <begin position="251"/>
        <end position="285"/>
    </location>
</feature>
<dbReference type="Gene3D" id="2.40.30.130">
    <property type="match status" value="1"/>
</dbReference>
<dbReference type="PANTHER" id="PTHR43462:SF1">
    <property type="entry name" value="ALANYL-TRNA EDITING PROTEIN AARSD1"/>
    <property type="match status" value="1"/>
</dbReference>
<protein>
    <submittedName>
        <fullName evidence="7">Alanyl-tRNA synthetase</fullName>
        <ecNumber evidence="7">6.1.1.7</ecNumber>
    </submittedName>
</protein>
<keyword evidence="5" id="KW-0175">Coiled coil</keyword>
<name>A0ABU1TZ08_9BACL</name>
<dbReference type="InterPro" id="IPR009000">
    <property type="entry name" value="Transl_B-barrel_sf"/>
</dbReference>
<dbReference type="InterPro" id="IPR018164">
    <property type="entry name" value="Ala-tRNA-synth_IIc_N"/>
</dbReference>
<evidence type="ECO:0000313" key="8">
    <source>
        <dbReference type="Proteomes" id="UP001258181"/>
    </source>
</evidence>
<dbReference type="SUPFAM" id="SSF55186">
    <property type="entry name" value="ThrRS/AlaRS common domain"/>
    <property type="match status" value="1"/>
</dbReference>
<evidence type="ECO:0000256" key="1">
    <source>
        <dbReference type="ARBA" id="ARBA00001947"/>
    </source>
</evidence>
<dbReference type="GO" id="GO:0004813">
    <property type="term" value="F:alanine-tRNA ligase activity"/>
    <property type="evidence" value="ECO:0007669"/>
    <property type="project" value="UniProtKB-EC"/>
</dbReference>
<accession>A0ABU1TZ08</accession>
<organism evidence="7 8">
    <name type="scientific">Fictibacillus barbaricus</name>
    <dbReference type="NCBI Taxonomy" id="182136"/>
    <lineage>
        <taxon>Bacteria</taxon>
        <taxon>Bacillati</taxon>
        <taxon>Bacillota</taxon>
        <taxon>Bacilli</taxon>
        <taxon>Bacillales</taxon>
        <taxon>Fictibacillaceae</taxon>
        <taxon>Fictibacillus</taxon>
    </lineage>
</organism>
<dbReference type="Gene3D" id="3.30.980.10">
    <property type="entry name" value="Threonyl-trna Synthetase, Chain A, domain 2"/>
    <property type="match status" value="1"/>
</dbReference>
<evidence type="ECO:0000313" key="7">
    <source>
        <dbReference type="EMBL" id="MDR7072395.1"/>
    </source>
</evidence>
<dbReference type="PROSITE" id="PS50860">
    <property type="entry name" value="AA_TRNA_LIGASE_II_ALA"/>
    <property type="match status" value="1"/>
</dbReference>
<evidence type="ECO:0000259" key="6">
    <source>
        <dbReference type="PROSITE" id="PS50860"/>
    </source>
</evidence>